<dbReference type="PANTHER" id="PTHR42711:SF17">
    <property type="entry name" value="ABC TRANSPORTER ATP-BINDING PROTEIN"/>
    <property type="match status" value="1"/>
</dbReference>
<keyword evidence="4 7" id="KW-0067">ATP-binding</keyword>
<evidence type="ECO:0000256" key="2">
    <source>
        <dbReference type="ARBA" id="ARBA00022448"/>
    </source>
</evidence>
<evidence type="ECO:0000259" key="6">
    <source>
        <dbReference type="PROSITE" id="PS50893"/>
    </source>
</evidence>
<keyword evidence="5" id="KW-0046">Antibiotic resistance</keyword>
<evidence type="ECO:0000313" key="8">
    <source>
        <dbReference type="Proteomes" id="UP001240150"/>
    </source>
</evidence>
<dbReference type="PROSITE" id="PS00211">
    <property type="entry name" value="ABC_TRANSPORTER_1"/>
    <property type="match status" value="1"/>
</dbReference>
<name>A0ABY8W500_9ACTN</name>
<reference evidence="7 8" key="1">
    <citation type="submission" date="2023-06" db="EMBL/GenBank/DDBJ databases">
        <authorList>
            <person name="Yushchuk O."/>
            <person name="Binda E."/>
            <person name="Ruckert-Reed C."/>
            <person name="Fedorenko V."/>
            <person name="Kalinowski J."/>
            <person name="Marinelli F."/>
        </authorList>
    </citation>
    <scope>NUCLEOTIDE SEQUENCE [LARGE SCALE GENOMIC DNA]</scope>
    <source>
        <strain evidence="7 8">NRRL 3884</strain>
    </source>
</reference>
<organism evidence="7 8">
    <name type="scientific">Actinoplanes oblitus</name>
    <dbReference type="NCBI Taxonomy" id="3040509"/>
    <lineage>
        <taxon>Bacteria</taxon>
        <taxon>Bacillati</taxon>
        <taxon>Actinomycetota</taxon>
        <taxon>Actinomycetes</taxon>
        <taxon>Micromonosporales</taxon>
        <taxon>Micromonosporaceae</taxon>
        <taxon>Actinoplanes</taxon>
    </lineage>
</organism>
<dbReference type="Pfam" id="PF00005">
    <property type="entry name" value="ABC_tran"/>
    <property type="match status" value="1"/>
</dbReference>
<accession>A0ABY8W500</accession>
<gene>
    <name evidence="7" type="ORF">ACTOB_004878</name>
</gene>
<evidence type="ECO:0000256" key="3">
    <source>
        <dbReference type="ARBA" id="ARBA00022741"/>
    </source>
</evidence>
<dbReference type="SMART" id="SM00382">
    <property type="entry name" value="AAA"/>
    <property type="match status" value="1"/>
</dbReference>
<dbReference type="Proteomes" id="UP001240150">
    <property type="component" value="Chromosome"/>
</dbReference>
<dbReference type="InterPro" id="IPR050763">
    <property type="entry name" value="ABC_transporter_ATP-binding"/>
</dbReference>
<dbReference type="CDD" id="cd03230">
    <property type="entry name" value="ABC_DR_subfamily_A"/>
    <property type="match status" value="1"/>
</dbReference>
<dbReference type="PANTHER" id="PTHR42711">
    <property type="entry name" value="ABC TRANSPORTER ATP-BINDING PROTEIN"/>
    <property type="match status" value="1"/>
</dbReference>
<evidence type="ECO:0000256" key="5">
    <source>
        <dbReference type="ARBA" id="ARBA00023251"/>
    </source>
</evidence>
<sequence>MATIEVRDLARAYGPVRAVDGISFSVGDGEIFALLGPNGAGKTTTVEILEGYRTRDSGTVRVLGYDPATGGPAYRSRIGVVLQSAGFEEEFTVRELVRLQASLFPRGHDPDELIALVGLGDKSGARVKGLSGGQRRRLDLALGLAGAPELLFLDEPTTGFDPAARHRAWQLVAGLRELGTTILLTTHYLEEAQQLADRVAVMRGGRLLATGTPEDLRAGSKLPTVISFGLPAGDLPALSAAPEVTGTTVRVVSRDPVADAWRLTGWAREHDIALPDFTVSPPTLEDVYLALTEETSDEPAD</sequence>
<dbReference type="PROSITE" id="PS50893">
    <property type="entry name" value="ABC_TRANSPORTER_2"/>
    <property type="match status" value="1"/>
</dbReference>
<dbReference type="InterPro" id="IPR027417">
    <property type="entry name" value="P-loop_NTPase"/>
</dbReference>
<protein>
    <submittedName>
        <fullName evidence="7">ABC transporter ATP-binding protein</fullName>
    </submittedName>
</protein>
<evidence type="ECO:0000256" key="1">
    <source>
        <dbReference type="ARBA" id="ARBA00004202"/>
    </source>
</evidence>
<dbReference type="InterPro" id="IPR003593">
    <property type="entry name" value="AAA+_ATPase"/>
</dbReference>
<feature type="domain" description="ABC transporter" evidence="6">
    <location>
        <begin position="4"/>
        <end position="229"/>
    </location>
</feature>
<dbReference type="Gene3D" id="3.40.50.300">
    <property type="entry name" value="P-loop containing nucleotide triphosphate hydrolases"/>
    <property type="match status" value="1"/>
</dbReference>
<dbReference type="GO" id="GO:0005524">
    <property type="term" value="F:ATP binding"/>
    <property type="evidence" value="ECO:0007669"/>
    <property type="project" value="UniProtKB-KW"/>
</dbReference>
<keyword evidence="3" id="KW-0547">Nucleotide-binding</keyword>
<evidence type="ECO:0000256" key="4">
    <source>
        <dbReference type="ARBA" id="ARBA00022840"/>
    </source>
</evidence>
<comment type="subcellular location">
    <subcellularLocation>
        <location evidence="1">Cell membrane</location>
        <topology evidence="1">Peripheral membrane protein</topology>
    </subcellularLocation>
</comment>
<dbReference type="InterPro" id="IPR017871">
    <property type="entry name" value="ABC_transporter-like_CS"/>
</dbReference>
<keyword evidence="8" id="KW-1185">Reference proteome</keyword>
<keyword evidence="2" id="KW-0813">Transport</keyword>
<dbReference type="SUPFAM" id="SSF52540">
    <property type="entry name" value="P-loop containing nucleoside triphosphate hydrolases"/>
    <property type="match status" value="1"/>
</dbReference>
<dbReference type="RefSeq" id="WP_284914126.1">
    <property type="nucleotide sequence ID" value="NZ_CP126980.1"/>
</dbReference>
<dbReference type="InterPro" id="IPR003439">
    <property type="entry name" value="ABC_transporter-like_ATP-bd"/>
</dbReference>
<evidence type="ECO:0000313" key="7">
    <source>
        <dbReference type="EMBL" id="WIM92919.1"/>
    </source>
</evidence>
<proteinExistence type="predicted"/>
<dbReference type="EMBL" id="CP126980">
    <property type="protein sequence ID" value="WIM92919.1"/>
    <property type="molecule type" value="Genomic_DNA"/>
</dbReference>